<name>A0A212JZD9_9BACT</name>
<evidence type="ECO:0000256" key="4">
    <source>
        <dbReference type="HAMAP-Rule" id="MF_00002"/>
    </source>
</evidence>
<dbReference type="SUPFAM" id="SSF57825">
    <property type="entry name" value="Aspartate carbamoyltransferase, Regulatory-chain, C-terminal domain"/>
    <property type="match status" value="1"/>
</dbReference>
<dbReference type="Pfam" id="PF02748">
    <property type="entry name" value="PyrI_C"/>
    <property type="match status" value="1"/>
</dbReference>
<dbReference type="NCBIfam" id="TIGR00240">
    <property type="entry name" value="ATCase_reg"/>
    <property type="match status" value="1"/>
</dbReference>
<proteinExistence type="inferred from homology"/>
<comment type="cofactor">
    <cofactor evidence="4">
        <name>Zn(2+)</name>
        <dbReference type="ChEBI" id="CHEBI:29105"/>
    </cofactor>
    <text evidence="4">Binds 1 zinc ion per subunit.</text>
</comment>
<keyword evidence="1 4" id="KW-0479">Metal-binding</keyword>
<dbReference type="Gene3D" id="2.30.30.20">
    <property type="entry name" value="Aspartate carbamoyltransferase regulatory subunit, C-terminal domain"/>
    <property type="match status" value="1"/>
</dbReference>
<accession>A0A212JZD9</accession>
<feature type="domain" description="Aspartate carbamoyltransferase regulatory subunit C-terminal" evidence="6">
    <location>
        <begin position="103"/>
        <end position="150"/>
    </location>
</feature>
<dbReference type="EMBL" id="FLUM01000003">
    <property type="protein sequence ID" value="SBW04738.1"/>
    <property type="molecule type" value="Genomic_DNA"/>
</dbReference>
<dbReference type="HAMAP" id="MF_00002">
    <property type="entry name" value="Asp_carb_tr_reg"/>
    <property type="match status" value="1"/>
</dbReference>
<dbReference type="SUPFAM" id="SSF54893">
    <property type="entry name" value="Aspartate carbamoyltransferase, Regulatory-chain, N-terminal domain"/>
    <property type="match status" value="1"/>
</dbReference>
<evidence type="ECO:0000256" key="3">
    <source>
        <dbReference type="ARBA" id="ARBA00022975"/>
    </source>
</evidence>
<dbReference type="InterPro" id="IPR036792">
    <property type="entry name" value="Asp_carbatrfase_reg_C_sf"/>
</dbReference>
<dbReference type="InterPro" id="IPR036793">
    <property type="entry name" value="Asp_carbatrfase_reg_N_sf"/>
</dbReference>
<dbReference type="GO" id="GO:0016740">
    <property type="term" value="F:transferase activity"/>
    <property type="evidence" value="ECO:0007669"/>
    <property type="project" value="UniProtKB-KW"/>
</dbReference>
<protein>
    <recommendedName>
        <fullName evidence="4">Aspartate carbamoyltransferase regulatory chain</fullName>
    </recommendedName>
</protein>
<feature type="binding site" evidence="4">
    <location>
        <position position="141"/>
    </location>
    <ligand>
        <name>Zn(2+)</name>
        <dbReference type="ChEBI" id="CHEBI:29105"/>
    </ligand>
</feature>
<dbReference type="GO" id="GO:0006207">
    <property type="term" value="P:'de novo' pyrimidine nucleobase biosynthetic process"/>
    <property type="evidence" value="ECO:0007669"/>
    <property type="project" value="InterPro"/>
</dbReference>
<dbReference type="GO" id="GO:0046872">
    <property type="term" value="F:metal ion binding"/>
    <property type="evidence" value="ECO:0007669"/>
    <property type="project" value="UniProtKB-KW"/>
</dbReference>
<evidence type="ECO:0000259" key="5">
    <source>
        <dbReference type="Pfam" id="PF01948"/>
    </source>
</evidence>
<evidence type="ECO:0000256" key="2">
    <source>
        <dbReference type="ARBA" id="ARBA00022833"/>
    </source>
</evidence>
<feature type="binding site" evidence="4">
    <location>
        <position position="115"/>
    </location>
    <ligand>
        <name>Zn(2+)</name>
        <dbReference type="ChEBI" id="CHEBI:29105"/>
    </ligand>
</feature>
<dbReference type="GO" id="GO:0006221">
    <property type="term" value="P:pyrimidine nucleotide biosynthetic process"/>
    <property type="evidence" value="ECO:0007669"/>
    <property type="project" value="UniProtKB-UniRule"/>
</dbReference>
<comment type="function">
    <text evidence="4">Involved in allosteric regulation of aspartate carbamoyltransferase.</text>
</comment>
<evidence type="ECO:0000256" key="1">
    <source>
        <dbReference type="ARBA" id="ARBA00022723"/>
    </source>
</evidence>
<feature type="binding site" evidence="4">
    <location>
        <position position="110"/>
    </location>
    <ligand>
        <name>Zn(2+)</name>
        <dbReference type="ChEBI" id="CHEBI:29105"/>
    </ligand>
</feature>
<evidence type="ECO:0000259" key="6">
    <source>
        <dbReference type="Pfam" id="PF02748"/>
    </source>
</evidence>
<evidence type="ECO:0000313" key="7">
    <source>
        <dbReference type="EMBL" id="SBW04738.1"/>
    </source>
</evidence>
<dbReference type="Gene3D" id="3.30.70.140">
    <property type="entry name" value="Aspartate carbamoyltransferase regulatory subunit, N-terminal domain"/>
    <property type="match status" value="1"/>
</dbReference>
<dbReference type="InterPro" id="IPR020542">
    <property type="entry name" value="Asp_carbamoyltrfase_reg_C"/>
</dbReference>
<dbReference type="AlphaFoldDB" id="A0A212JZD9"/>
<dbReference type="GO" id="GO:0009347">
    <property type="term" value="C:aspartate carbamoyltransferase complex"/>
    <property type="evidence" value="ECO:0007669"/>
    <property type="project" value="InterPro"/>
</dbReference>
<dbReference type="InterPro" id="IPR002801">
    <property type="entry name" value="Asp_carbamoylTrfase_reg"/>
</dbReference>
<sequence length="153" mass="17405">MKEQRKELQVAALCNGTAIDHIPSNVVFKVVSLLELEKLSNPITIGNNLESKKMNTKGIIKISDKFFEEEVINKIALIAPNVVLNIIKDYTVVEKKRVILPQKIKGIMKCNNPKCITNNEPMATKFDVIDRENIELQCHYCSVKIKKDEIILK</sequence>
<keyword evidence="7" id="KW-0808">Transferase</keyword>
<keyword evidence="2 4" id="KW-0862">Zinc</keyword>
<dbReference type="RefSeq" id="WP_296943085.1">
    <property type="nucleotide sequence ID" value="NZ_LT599032.1"/>
</dbReference>
<reference evidence="7" key="1">
    <citation type="submission" date="2016-04" db="EMBL/GenBank/DDBJ databases">
        <authorList>
            <person name="Evans L.H."/>
            <person name="Alamgir A."/>
            <person name="Owens N."/>
            <person name="Weber N.D."/>
            <person name="Virtaneva K."/>
            <person name="Barbian K."/>
            <person name="Babar A."/>
            <person name="Rosenke K."/>
        </authorList>
    </citation>
    <scope>NUCLEOTIDE SEQUENCE</scope>
    <source>
        <strain evidence="7">86-1</strain>
    </source>
</reference>
<gene>
    <name evidence="4 7" type="primary">pyrI</name>
    <name evidence="7" type="ORF">KL86DYS1_30921</name>
</gene>
<comment type="similarity">
    <text evidence="4">Belongs to the PyrI family.</text>
</comment>
<organism evidence="7">
    <name type="scientific">uncultured Dysgonomonas sp</name>
    <dbReference type="NCBI Taxonomy" id="206096"/>
    <lineage>
        <taxon>Bacteria</taxon>
        <taxon>Pseudomonadati</taxon>
        <taxon>Bacteroidota</taxon>
        <taxon>Bacteroidia</taxon>
        <taxon>Bacteroidales</taxon>
        <taxon>Dysgonomonadaceae</taxon>
        <taxon>Dysgonomonas</taxon>
        <taxon>environmental samples</taxon>
    </lineage>
</organism>
<dbReference type="PANTHER" id="PTHR35805">
    <property type="entry name" value="ASPARTATE CARBAMOYLTRANSFERASE REGULATORY CHAIN"/>
    <property type="match status" value="1"/>
</dbReference>
<keyword evidence="3 4" id="KW-0665">Pyrimidine biosynthesis</keyword>
<dbReference type="PANTHER" id="PTHR35805:SF1">
    <property type="entry name" value="ASPARTATE CARBAMOYLTRANSFERASE REGULATORY CHAIN"/>
    <property type="match status" value="1"/>
</dbReference>
<feature type="binding site" evidence="4">
    <location>
        <position position="138"/>
    </location>
    <ligand>
        <name>Zn(2+)</name>
        <dbReference type="ChEBI" id="CHEBI:29105"/>
    </ligand>
</feature>
<feature type="domain" description="Aspartate carbamoyltransferase regulatory subunit N-terminal" evidence="5">
    <location>
        <begin position="8"/>
        <end position="98"/>
    </location>
</feature>
<comment type="subunit">
    <text evidence="4">Contains catalytic and regulatory chains.</text>
</comment>
<dbReference type="InterPro" id="IPR020545">
    <property type="entry name" value="Asp_carbamoyltransf_reg_N"/>
</dbReference>
<dbReference type="Pfam" id="PF01948">
    <property type="entry name" value="PyrI"/>
    <property type="match status" value="1"/>
</dbReference>